<sequence length="258" mass="27859">MACCRLSPGLARAVQLDGSSASAGRANAPSSAAAVSRNGVERWIFMGEKARESTFKSLRIAAERPAGDASPGCPGGQHGRSHVCATALLRRLLRMHGVHGTHTRSWHRSRHDPPRQSRGGAATRTARRLQPRGLDRMGKRLRVLMVDDNAELLRVVQDGLSMYQVDVVTAGSAGEALDLLIRDGGFDVVMSDVLMPLGMSGVQLVEMVAREYPQIAVVLTSGYPQASLPEMPRGVRFLPKPYQFSGLMAALNEEVSLH</sequence>
<evidence type="ECO:0000313" key="5">
    <source>
        <dbReference type="EMBL" id="TAA38045.1"/>
    </source>
</evidence>
<dbReference type="InterPro" id="IPR050595">
    <property type="entry name" value="Bact_response_regulator"/>
</dbReference>
<dbReference type="Pfam" id="PF00072">
    <property type="entry name" value="Response_reg"/>
    <property type="match status" value="1"/>
</dbReference>
<feature type="region of interest" description="Disordered" evidence="3">
    <location>
        <begin position="100"/>
        <end position="132"/>
    </location>
</feature>
<dbReference type="Proteomes" id="UP000292087">
    <property type="component" value="Unassembled WGS sequence"/>
</dbReference>
<feature type="compositionally biased region" description="Basic residues" evidence="3">
    <location>
        <begin position="100"/>
        <end position="110"/>
    </location>
</feature>
<evidence type="ECO:0000256" key="2">
    <source>
        <dbReference type="PROSITE-ProRule" id="PRU00169"/>
    </source>
</evidence>
<dbReference type="GO" id="GO:0000160">
    <property type="term" value="P:phosphorelay signal transduction system"/>
    <property type="evidence" value="ECO:0007669"/>
    <property type="project" value="InterPro"/>
</dbReference>
<dbReference type="InterPro" id="IPR001789">
    <property type="entry name" value="Sig_transdc_resp-reg_receiver"/>
</dbReference>
<feature type="domain" description="Response regulatory" evidence="4">
    <location>
        <begin position="142"/>
        <end position="255"/>
    </location>
</feature>
<evidence type="ECO:0000259" key="4">
    <source>
        <dbReference type="PROSITE" id="PS50110"/>
    </source>
</evidence>
<dbReference type="SMART" id="SM00448">
    <property type="entry name" value="REC"/>
    <property type="match status" value="1"/>
</dbReference>
<feature type="modified residue" description="4-aspartylphosphate" evidence="2">
    <location>
        <position position="192"/>
    </location>
</feature>
<keyword evidence="1 2" id="KW-0597">Phosphoprotein</keyword>
<gene>
    <name evidence="5" type="ORF">EA656_05235</name>
</gene>
<dbReference type="AlphaFoldDB" id="A0A4Q8M116"/>
<comment type="caution">
    <text evidence="5">The sequence shown here is derived from an EMBL/GenBank/DDBJ whole genome shotgun (WGS) entry which is preliminary data.</text>
</comment>
<protein>
    <submittedName>
        <fullName evidence="5">Response regulator</fullName>
    </submittedName>
</protein>
<dbReference type="InterPro" id="IPR011006">
    <property type="entry name" value="CheY-like_superfamily"/>
</dbReference>
<evidence type="ECO:0000256" key="3">
    <source>
        <dbReference type="SAM" id="MobiDB-lite"/>
    </source>
</evidence>
<accession>A0A4Q8M116</accession>
<evidence type="ECO:0000256" key="1">
    <source>
        <dbReference type="ARBA" id="ARBA00022553"/>
    </source>
</evidence>
<reference evidence="5 6" key="1">
    <citation type="submission" date="2019-02" db="EMBL/GenBank/DDBJ databases">
        <title>WGS of Pseudoxanthomonas species novum from clinical isolates.</title>
        <authorList>
            <person name="Bernier A.-M."/>
            <person name="Bernard K."/>
            <person name="Vachon A."/>
        </authorList>
    </citation>
    <scope>NUCLEOTIDE SEQUENCE [LARGE SCALE GENOMIC DNA]</scope>
    <source>
        <strain evidence="5 6">NML140781</strain>
    </source>
</reference>
<dbReference type="SUPFAM" id="SSF52172">
    <property type="entry name" value="CheY-like"/>
    <property type="match status" value="1"/>
</dbReference>
<dbReference type="PROSITE" id="PS50110">
    <property type="entry name" value="RESPONSE_REGULATORY"/>
    <property type="match status" value="1"/>
</dbReference>
<dbReference type="Gene3D" id="3.40.50.2300">
    <property type="match status" value="1"/>
</dbReference>
<evidence type="ECO:0000313" key="6">
    <source>
        <dbReference type="Proteomes" id="UP000292087"/>
    </source>
</evidence>
<organism evidence="5 6">
    <name type="scientific">Pseudoxanthomonas winnipegensis</name>
    <dbReference type="NCBI Taxonomy" id="2480810"/>
    <lineage>
        <taxon>Bacteria</taxon>
        <taxon>Pseudomonadati</taxon>
        <taxon>Pseudomonadota</taxon>
        <taxon>Gammaproteobacteria</taxon>
        <taxon>Lysobacterales</taxon>
        <taxon>Lysobacteraceae</taxon>
        <taxon>Pseudoxanthomonas</taxon>
    </lineage>
</organism>
<dbReference type="PANTHER" id="PTHR44591">
    <property type="entry name" value="STRESS RESPONSE REGULATOR PROTEIN 1"/>
    <property type="match status" value="1"/>
</dbReference>
<proteinExistence type="predicted"/>
<dbReference type="EMBL" id="SHMF01000001">
    <property type="protein sequence ID" value="TAA38045.1"/>
    <property type="molecule type" value="Genomic_DNA"/>
</dbReference>
<dbReference type="PANTHER" id="PTHR44591:SF21">
    <property type="entry name" value="TWO-COMPONENT RESPONSE REGULATOR"/>
    <property type="match status" value="1"/>
</dbReference>
<name>A0A4Q8M116_9GAMM</name>